<dbReference type="AlphaFoldDB" id="A0A7R9LL42"/>
<dbReference type="PANTHER" id="PTHR48050:SF13">
    <property type="entry name" value="STEROL 3-BETA-GLUCOSYLTRANSFERASE UGT80A2"/>
    <property type="match status" value="1"/>
</dbReference>
<dbReference type="OrthoDB" id="5835829at2759"/>
<dbReference type="EMBL" id="OC915932">
    <property type="protein sequence ID" value="CAD7642490.1"/>
    <property type="molecule type" value="Genomic_DNA"/>
</dbReference>
<dbReference type="GO" id="GO:0008194">
    <property type="term" value="F:UDP-glycosyltransferase activity"/>
    <property type="evidence" value="ECO:0007669"/>
    <property type="project" value="InterPro"/>
</dbReference>
<evidence type="ECO:0000256" key="1">
    <source>
        <dbReference type="ARBA" id="ARBA00022679"/>
    </source>
</evidence>
<keyword evidence="3" id="KW-1185">Reference proteome</keyword>
<evidence type="ECO:0008006" key="4">
    <source>
        <dbReference type="Google" id="ProtNLM"/>
    </source>
</evidence>
<dbReference type="PANTHER" id="PTHR48050">
    <property type="entry name" value="STEROL 3-BETA-GLUCOSYLTRANSFERASE"/>
    <property type="match status" value="1"/>
</dbReference>
<sequence>MQGNKKLTVLFAPTDSMAHVNACHGLAEEFRDRGHRVVFTMDRAFKGRLEKYGFEEYPIASGRNNSSVAVTQFITQLKHVFKLTPIQIADKFVSRAFELFFKRLRDAESQYKEIVGTVRPDIIVCDAYLGSPALTNSGIPFVYLLSSDPLFAMNDDNLPPPFLGLPLNENRDKWTEIRHNLNEMFAQLRQDYDKWLVANGAPPLPSTHPNWGLHPRSPYLNIYQTPEELDYKSQQPGAQVWRRVNGFVRDTGDTFVIPEPLSRKSGKLCLLSLGSMGCAHLDLMVRLTRVLGKSKHRFIVNKGPLHDKYDLPDNMWGAPYLPQTALLPLMDLVITHGGNGTVNECFYYGVPVLAMPLYGDQYDTAQRVRESGLGLRLNPFHCTDAELLGTVDDMVNDVELGRRMKAIGERLRAANDKRVIADIIEDIVSKK</sequence>
<dbReference type="Proteomes" id="UP000728032">
    <property type="component" value="Unassembled WGS sequence"/>
</dbReference>
<proteinExistence type="predicted"/>
<dbReference type="Gene3D" id="3.40.50.2000">
    <property type="entry name" value="Glycogen Phosphorylase B"/>
    <property type="match status" value="2"/>
</dbReference>
<name>A0A7R9LL42_9ACAR</name>
<dbReference type="InterPro" id="IPR002213">
    <property type="entry name" value="UDP_glucos_trans"/>
</dbReference>
<dbReference type="Pfam" id="PF00201">
    <property type="entry name" value="UDPGT"/>
    <property type="match status" value="1"/>
</dbReference>
<accession>A0A7R9LL42</accession>
<organism evidence="2">
    <name type="scientific">Oppiella nova</name>
    <dbReference type="NCBI Taxonomy" id="334625"/>
    <lineage>
        <taxon>Eukaryota</taxon>
        <taxon>Metazoa</taxon>
        <taxon>Ecdysozoa</taxon>
        <taxon>Arthropoda</taxon>
        <taxon>Chelicerata</taxon>
        <taxon>Arachnida</taxon>
        <taxon>Acari</taxon>
        <taxon>Acariformes</taxon>
        <taxon>Sarcoptiformes</taxon>
        <taxon>Oribatida</taxon>
        <taxon>Brachypylina</taxon>
        <taxon>Oppioidea</taxon>
        <taxon>Oppiidae</taxon>
        <taxon>Oppiella</taxon>
    </lineage>
</organism>
<evidence type="ECO:0000313" key="2">
    <source>
        <dbReference type="EMBL" id="CAD7642490.1"/>
    </source>
</evidence>
<evidence type="ECO:0000313" key="3">
    <source>
        <dbReference type="Proteomes" id="UP000728032"/>
    </source>
</evidence>
<dbReference type="EMBL" id="CAJPVJ010001107">
    <property type="protein sequence ID" value="CAG2164062.1"/>
    <property type="molecule type" value="Genomic_DNA"/>
</dbReference>
<dbReference type="CDD" id="cd03784">
    <property type="entry name" value="GT1_Gtf-like"/>
    <property type="match status" value="1"/>
</dbReference>
<dbReference type="SUPFAM" id="SSF53756">
    <property type="entry name" value="UDP-Glycosyltransferase/glycogen phosphorylase"/>
    <property type="match status" value="1"/>
</dbReference>
<keyword evidence="1" id="KW-0808">Transferase</keyword>
<gene>
    <name evidence="2" type="ORF">ONB1V03_LOCUS3622</name>
</gene>
<protein>
    <recommendedName>
        <fullName evidence="4">UDP-glycosyltransferase</fullName>
    </recommendedName>
</protein>
<reference evidence="2" key="1">
    <citation type="submission" date="2020-11" db="EMBL/GenBank/DDBJ databases">
        <authorList>
            <person name="Tran Van P."/>
        </authorList>
    </citation>
    <scope>NUCLEOTIDE SEQUENCE</scope>
</reference>
<dbReference type="InterPro" id="IPR050426">
    <property type="entry name" value="Glycosyltransferase_28"/>
</dbReference>